<evidence type="ECO:0000313" key="3">
    <source>
        <dbReference type="Proteomes" id="UP001054837"/>
    </source>
</evidence>
<keyword evidence="3" id="KW-1185">Reference proteome</keyword>
<name>A0AAV4QPR5_9ARAC</name>
<evidence type="ECO:0000256" key="1">
    <source>
        <dbReference type="SAM" id="MobiDB-lite"/>
    </source>
</evidence>
<gene>
    <name evidence="2" type="ORF">CDAR_63341</name>
</gene>
<accession>A0AAV4QPR5</accession>
<dbReference type="Proteomes" id="UP001054837">
    <property type="component" value="Unassembled WGS sequence"/>
</dbReference>
<feature type="region of interest" description="Disordered" evidence="1">
    <location>
        <begin position="1"/>
        <end position="40"/>
    </location>
</feature>
<proteinExistence type="predicted"/>
<sequence length="180" mass="20419">MEHWKGRSERGRGRGSNSFGKGRRLKAAEGSEMNGGVLKHPGIGEASDCVMAEQGEAEATSRKSLNLLSPESFFFFSSNFCIFFFRGPVFEAGVAKWGDGTLEGTIRREEERWKQFFWEGRRLKAEEGSEMNGGVLKHPGRGEAFDCVVIACLYHCYLIQYLSLNFRRSEFEFSLKFNTM</sequence>
<dbReference type="AlphaFoldDB" id="A0AAV4QPR5"/>
<feature type="compositionally biased region" description="Basic and acidic residues" evidence="1">
    <location>
        <begin position="1"/>
        <end position="12"/>
    </location>
</feature>
<protein>
    <submittedName>
        <fullName evidence="2">Uncharacterized protein</fullName>
    </submittedName>
</protein>
<organism evidence="2 3">
    <name type="scientific">Caerostris darwini</name>
    <dbReference type="NCBI Taxonomy" id="1538125"/>
    <lineage>
        <taxon>Eukaryota</taxon>
        <taxon>Metazoa</taxon>
        <taxon>Ecdysozoa</taxon>
        <taxon>Arthropoda</taxon>
        <taxon>Chelicerata</taxon>
        <taxon>Arachnida</taxon>
        <taxon>Araneae</taxon>
        <taxon>Araneomorphae</taxon>
        <taxon>Entelegynae</taxon>
        <taxon>Araneoidea</taxon>
        <taxon>Araneidae</taxon>
        <taxon>Caerostris</taxon>
    </lineage>
</organism>
<dbReference type="EMBL" id="BPLQ01004722">
    <property type="protein sequence ID" value="GIY10152.1"/>
    <property type="molecule type" value="Genomic_DNA"/>
</dbReference>
<reference evidence="2 3" key="1">
    <citation type="submission" date="2021-06" db="EMBL/GenBank/DDBJ databases">
        <title>Caerostris darwini draft genome.</title>
        <authorList>
            <person name="Kono N."/>
            <person name="Arakawa K."/>
        </authorList>
    </citation>
    <scope>NUCLEOTIDE SEQUENCE [LARGE SCALE GENOMIC DNA]</scope>
</reference>
<comment type="caution">
    <text evidence="2">The sequence shown here is derived from an EMBL/GenBank/DDBJ whole genome shotgun (WGS) entry which is preliminary data.</text>
</comment>
<evidence type="ECO:0000313" key="2">
    <source>
        <dbReference type="EMBL" id="GIY10152.1"/>
    </source>
</evidence>